<comment type="function">
    <text evidence="7">Catalyzes the transfer of the diacylglyceryl group from phosphatidylglycerol to the sulfhydryl group of the N-terminal cysteine of a prolipoprotein, the first step in the formation of mature lipoproteins.</text>
</comment>
<dbReference type="AlphaFoldDB" id="A0A937DGW0"/>
<keyword evidence="2 7" id="KW-1003">Cell membrane</keyword>
<dbReference type="EC" id="2.5.1.145" evidence="7"/>
<comment type="similarity">
    <text evidence="1 7">Belongs to the Lgt family.</text>
</comment>
<dbReference type="GO" id="GO:0008961">
    <property type="term" value="F:phosphatidylglycerol-prolipoprotein diacylglyceryl transferase activity"/>
    <property type="evidence" value="ECO:0007669"/>
    <property type="project" value="UniProtKB-UniRule"/>
</dbReference>
<comment type="catalytic activity">
    <reaction evidence="7">
        <text>L-cysteinyl-[prolipoprotein] + a 1,2-diacyl-sn-glycero-3-phospho-(1'-sn-glycerol) = an S-1,2-diacyl-sn-glyceryl-L-cysteinyl-[prolipoprotein] + sn-glycerol 1-phosphate + H(+)</text>
        <dbReference type="Rhea" id="RHEA:56712"/>
        <dbReference type="Rhea" id="RHEA-COMP:14679"/>
        <dbReference type="Rhea" id="RHEA-COMP:14680"/>
        <dbReference type="ChEBI" id="CHEBI:15378"/>
        <dbReference type="ChEBI" id="CHEBI:29950"/>
        <dbReference type="ChEBI" id="CHEBI:57685"/>
        <dbReference type="ChEBI" id="CHEBI:64716"/>
        <dbReference type="ChEBI" id="CHEBI:140658"/>
        <dbReference type="EC" id="2.5.1.145"/>
    </reaction>
</comment>
<feature type="transmembrane region" description="Helical" evidence="7">
    <location>
        <begin position="71"/>
        <end position="91"/>
    </location>
</feature>
<keyword evidence="6 7" id="KW-0472">Membrane</keyword>
<feature type="transmembrane region" description="Helical" evidence="7">
    <location>
        <begin position="215"/>
        <end position="233"/>
    </location>
</feature>
<organism evidence="8 9">
    <name type="scientific">Candidatus Liberibacter ctenarytainae</name>
    <dbReference type="NCBI Taxonomy" id="2020335"/>
    <lineage>
        <taxon>Bacteria</taxon>
        <taxon>Pseudomonadati</taxon>
        <taxon>Pseudomonadota</taxon>
        <taxon>Alphaproteobacteria</taxon>
        <taxon>Hyphomicrobiales</taxon>
        <taxon>Rhizobiaceae</taxon>
        <taxon>Liberibacter</taxon>
    </lineage>
</organism>
<feature type="binding site" evidence="7">
    <location>
        <position position="154"/>
    </location>
    <ligand>
        <name>a 1,2-diacyl-sn-glycero-3-phospho-(1'-sn-glycerol)</name>
        <dbReference type="ChEBI" id="CHEBI:64716"/>
    </ligand>
</feature>
<dbReference type="Pfam" id="PF01790">
    <property type="entry name" value="LGT"/>
    <property type="match status" value="1"/>
</dbReference>
<evidence type="ECO:0000256" key="4">
    <source>
        <dbReference type="ARBA" id="ARBA00022692"/>
    </source>
</evidence>
<sequence length="281" mass="32208">MLTSILTYPQINPIAISVGSLSIRWYGLSYLLGILFSIWYIRRLFNTQSLWTEEQNLENIIYRKGDCQENCIFWVAMGVIIGGRLAYVLFYNLEIFLEYPMHILYVWEGGMSFHGGLIGAFVSLFLFSRFHKTSFWTFSDLIAASVPLGIFFGRIANFVNGELWGKVSWVPWAMIFPHGGNLPRHPSQLYEAILEGLVLFCIGQIMVFRGSLKRSGLVTSVFVCGYAFARIFVEFFREPDSQLGYLLNGWMTMGILLSIPMVIIGFWGIFRSMSLERKDIS</sequence>
<evidence type="ECO:0000256" key="6">
    <source>
        <dbReference type="ARBA" id="ARBA00023136"/>
    </source>
</evidence>
<evidence type="ECO:0000256" key="3">
    <source>
        <dbReference type="ARBA" id="ARBA00022679"/>
    </source>
</evidence>
<protein>
    <recommendedName>
        <fullName evidence="7">Phosphatidylglycerol--prolipoprotein diacylglyceryl transferase</fullName>
        <ecNumber evidence="7">2.5.1.145</ecNumber>
    </recommendedName>
</protein>
<dbReference type="GO" id="GO:0005886">
    <property type="term" value="C:plasma membrane"/>
    <property type="evidence" value="ECO:0007669"/>
    <property type="project" value="UniProtKB-SubCell"/>
</dbReference>
<dbReference type="GO" id="GO:0042158">
    <property type="term" value="P:lipoprotein biosynthetic process"/>
    <property type="evidence" value="ECO:0007669"/>
    <property type="project" value="UniProtKB-UniRule"/>
</dbReference>
<dbReference type="NCBIfam" id="TIGR00544">
    <property type="entry name" value="lgt"/>
    <property type="match status" value="1"/>
</dbReference>
<comment type="subcellular location">
    <subcellularLocation>
        <location evidence="7">Cell membrane</location>
        <topology evidence="7">Multi-pass membrane protein</topology>
    </subcellularLocation>
</comment>
<keyword evidence="3 7" id="KW-0808">Transferase</keyword>
<evidence type="ECO:0000313" key="9">
    <source>
        <dbReference type="Proteomes" id="UP000736856"/>
    </source>
</evidence>
<feature type="transmembrane region" description="Helical" evidence="7">
    <location>
        <begin position="245"/>
        <end position="270"/>
    </location>
</feature>
<dbReference type="PANTHER" id="PTHR30589:SF0">
    <property type="entry name" value="PHOSPHATIDYLGLYCEROL--PROLIPOPROTEIN DIACYLGLYCERYL TRANSFERASE"/>
    <property type="match status" value="1"/>
</dbReference>
<dbReference type="PROSITE" id="PS01311">
    <property type="entry name" value="LGT"/>
    <property type="match status" value="1"/>
</dbReference>
<dbReference type="PANTHER" id="PTHR30589">
    <property type="entry name" value="PROLIPOPROTEIN DIACYLGLYCERYL TRANSFERASE"/>
    <property type="match status" value="1"/>
</dbReference>
<dbReference type="HAMAP" id="MF_01147">
    <property type="entry name" value="Lgt"/>
    <property type="match status" value="1"/>
</dbReference>
<keyword evidence="5 7" id="KW-1133">Transmembrane helix</keyword>
<dbReference type="Proteomes" id="UP000736856">
    <property type="component" value="Unassembled WGS sequence"/>
</dbReference>
<comment type="caution">
    <text evidence="8">The sequence shown here is derived from an EMBL/GenBank/DDBJ whole genome shotgun (WGS) entry which is preliminary data.</text>
</comment>
<feature type="transmembrane region" description="Helical" evidence="7">
    <location>
        <begin position="111"/>
        <end position="128"/>
    </location>
</feature>
<name>A0A937DGW0_9HYPH</name>
<evidence type="ECO:0000256" key="1">
    <source>
        <dbReference type="ARBA" id="ARBA00007150"/>
    </source>
</evidence>
<keyword evidence="4 7" id="KW-0812">Transmembrane</keyword>
<feature type="transmembrane region" description="Helical" evidence="7">
    <location>
        <begin position="135"/>
        <end position="156"/>
    </location>
</feature>
<proteinExistence type="inferred from homology"/>
<evidence type="ECO:0000256" key="2">
    <source>
        <dbReference type="ARBA" id="ARBA00022475"/>
    </source>
</evidence>
<dbReference type="InterPro" id="IPR001640">
    <property type="entry name" value="Lgt"/>
</dbReference>
<gene>
    <name evidence="7" type="primary">lgt</name>
    <name evidence="8" type="ORF">EU981_01905</name>
</gene>
<evidence type="ECO:0000256" key="7">
    <source>
        <dbReference type="HAMAP-Rule" id="MF_01147"/>
    </source>
</evidence>
<accession>A0A937DGW0</accession>
<dbReference type="EMBL" id="SEOL01000002">
    <property type="protein sequence ID" value="MBL0848845.1"/>
    <property type="molecule type" value="Genomic_DNA"/>
</dbReference>
<feature type="transmembrane region" description="Helical" evidence="7">
    <location>
        <begin position="23"/>
        <end position="41"/>
    </location>
</feature>
<reference evidence="8" key="1">
    <citation type="submission" date="2019-02" db="EMBL/GenBank/DDBJ databases">
        <title>A novel Candidatus Liberibacter species associated with the New Zealand native fuchsia psyllid, Ctenarytaina fuchsiae.</title>
        <authorList>
            <person name="Thompson S.M."/>
            <person name="Jorgensen N."/>
            <person name="David C."/>
            <person name="Bulman S.R."/>
            <person name="Smith G.R."/>
        </authorList>
    </citation>
    <scope>NUCLEOTIDE SEQUENCE</scope>
    <source>
        <strain evidence="8">Oxford</strain>
    </source>
</reference>
<evidence type="ECO:0000313" key="8">
    <source>
        <dbReference type="EMBL" id="MBL0848845.1"/>
    </source>
</evidence>
<comment type="pathway">
    <text evidence="7">Protein modification; lipoprotein biosynthesis (diacylglyceryl transfer).</text>
</comment>
<evidence type="ECO:0000256" key="5">
    <source>
        <dbReference type="ARBA" id="ARBA00022989"/>
    </source>
</evidence>
<feature type="transmembrane region" description="Helical" evidence="7">
    <location>
        <begin position="189"/>
        <end position="208"/>
    </location>
</feature>